<evidence type="ECO:0000256" key="1">
    <source>
        <dbReference type="SAM" id="Coils"/>
    </source>
</evidence>
<dbReference type="AlphaFoldDB" id="T1KDA4"/>
<sequence>MAPRQFSAPKAWKRPYTSIYNDNYRYGNSLYSSALDDIERKYNESMAKTSYRSDRPDLGLSSMSGQGGHSAPPPSSSPLPGDSSRFNRRAGAFDSLDAEFGANRVSPTPHVGLTSFGSSELRKSSSFHAYQSIKHLNAMESSLEESRSRRARSRRRPESAYYSTDDYTLPPFSPMTPPPHTSHHNITSPKPNFDSVDAANQALWMDRCRELQSEVDRLNTVLIETESRIKSEAVTVKNKLNMEVTDLLMTIDEQERYTKELQTALKKQQRQIQDLQTGYDSVHRCYADSMEELSAIQRKASQLCHEVDNLRSSIDKAIFKSSAPTRQGYHYSHYYH</sequence>
<dbReference type="Proteomes" id="UP000015104">
    <property type="component" value="Unassembled WGS sequence"/>
</dbReference>
<feature type="compositionally biased region" description="Pro residues" evidence="2">
    <location>
        <begin position="171"/>
        <end position="180"/>
    </location>
</feature>
<evidence type="ECO:0000313" key="3">
    <source>
        <dbReference type="EnsemblMetazoa" id="tetur09g02220.1"/>
    </source>
</evidence>
<feature type="coiled-coil region" evidence="1">
    <location>
        <begin position="208"/>
        <end position="278"/>
    </location>
</feature>
<keyword evidence="1" id="KW-0175">Coiled coil</keyword>
<reference evidence="4" key="1">
    <citation type="submission" date="2011-08" db="EMBL/GenBank/DDBJ databases">
        <authorList>
            <person name="Rombauts S."/>
        </authorList>
    </citation>
    <scope>NUCLEOTIDE SEQUENCE</scope>
    <source>
        <strain evidence="4">London</strain>
    </source>
</reference>
<dbReference type="OMA" id="NDNYRYG"/>
<gene>
    <name evidence="3" type="primary">107363203</name>
</gene>
<dbReference type="eggNOG" id="KOG0161">
    <property type="taxonomic scope" value="Eukaryota"/>
</dbReference>
<feature type="region of interest" description="Disordered" evidence="2">
    <location>
        <begin position="46"/>
        <end position="88"/>
    </location>
</feature>
<protein>
    <submittedName>
        <fullName evidence="3">Uncharacterized protein</fullName>
    </submittedName>
</protein>
<dbReference type="OrthoDB" id="6424647at2759"/>
<accession>T1KDA4</accession>
<proteinExistence type="predicted"/>
<evidence type="ECO:0000313" key="4">
    <source>
        <dbReference type="Proteomes" id="UP000015104"/>
    </source>
</evidence>
<evidence type="ECO:0000256" key="2">
    <source>
        <dbReference type="SAM" id="MobiDB-lite"/>
    </source>
</evidence>
<dbReference type="EMBL" id="CAEY01002011">
    <property type="status" value="NOT_ANNOTATED_CDS"/>
    <property type="molecule type" value="Genomic_DNA"/>
</dbReference>
<organism evidence="3 4">
    <name type="scientific">Tetranychus urticae</name>
    <name type="common">Two-spotted spider mite</name>
    <dbReference type="NCBI Taxonomy" id="32264"/>
    <lineage>
        <taxon>Eukaryota</taxon>
        <taxon>Metazoa</taxon>
        <taxon>Ecdysozoa</taxon>
        <taxon>Arthropoda</taxon>
        <taxon>Chelicerata</taxon>
        <taxon>Arachnida</taxon>
        <taxon>Acari</taxon>
        <taxon>Acariformes</taxon>
        <taxon>Trombidiformes</taxon>
        <taxon>Prostigmata</taxon>
        <taxon>Eleutherengona</taxon>
        <taxon>Raphignathae</taxon>
        <taxon>Tetranychoidea</taxon>
        <taxon>Tetranychidae</taxon>
        <taxon>Tetranychus</taxon>
    </lineage>
</organism>
<reference evidence="3" key="2">
    <citation type="submission" date="2015-06" db="UniProtKB">
        <authorList>
            <consortium name="EnsemblMetazoa"/>
        </authorList>
    </citation>
    <scope>IDENTIFICATION</scope>
</reference>
<name>T1KDA4_TETUR</name>
<dbReference type="KEGG" id="tut:107363203"/>
<keyword evidence="4" id="KW-1185">Reference proteome</keyword>
<dbReference type="HOGENOM" id="CLU_827235_0_0_1"/>
<dbReference type="STRING" id="32264.T1KDA4"/>
<dbReference type="EnsemblMetazoa" id="tetur09g02220.1">
    <property type="protein sequence ID" value="tetur09g02220.1"/>
    <property type="gene ID" value="tetur09g02220"/>
</dbReference>
<feature type="region of interest" description="Disordered" evidence="2">
    <location>
        <begin position="140"/>
        <end position="191"/>
    </location>
</feature>